<dbReference type="AlphaFoldDB" id="A0A5J4FZJ1"/>
<sequence length="194" mass="22130">MTDFWLYLKLGLEHILDWQGYDHLLFLVALSAAFTFVSWRRLFVLVTAFTLGHSISLLLSHYNVFTINSAWIECLIPITILLAGVYNLFSLRGKAEISTPWLLLATSLIFGLIHGFGFAGYFNMILIEETEALQSLFYFAMGVELAQLIIVLVVLILTWLFQEHFKISRKMWIMVVSIVVVLLSIPMIFGSCLS</sequence>
<feature type="transmembrane region" description="Helical" evidence="1">
    <location>
        <begin position="172"/>
        <end position="189"/>
    </location>
</feature>
<protein>
    <recommendedName>
        <fullName evidence="4">HupE / UreJ protein</fullName>
    </recommendedName>
</protein>
<feature type="transmembrane region" description="Helical" evidence="1">
    <location>
        <begin position="42"/>
        <end position="64"/>
    </location>
</feature>
<dbReference type="Proteomes" id="UP000326994">
    <property type="component" value="Unassembled WGS sequence"/>
</dbReference>
<dbReference type="RefSeq" id="WP_151893063.1">
    <property type="nucleotide sequence ID" value="NZ_BKCF01000001.1"/>
</dbReference>
<organism evidence="2 3">
    <name type="scientific">Patiriisocius marinistellae</name>
    <dbReference type="NCBI Taxonomy" id="2494560"/>
    <lineage>
        <taxon>Bacteria</taxon>
        <taxon>Pseudomonadati</taxon>
        <taxon>Bacteroidota</taxon>
        <taxon>Flavobacteriia</taxon>
        <taxon>Flavobacteriales</taxon>
        <taxon>Flavobacteriaceae</taxon>
        <taxon>Patiriisocius</taxon>
    </lineage>
</organism>
<evidence type="ECO:0000256" key="1">
    <source>
        <dbReference type="SAM" id="Phobius"/>
    </source>
</evidence>
<evidence type="ECO:0008006" key="4">
    <source>
        <dbReference type="Google" id="ProtNLM"/>
    </source>
</evidence>
<dbReference type="OrthoDB" id="9808870at2"/>
<keyword evidence="3" id="KW-1185">Reference proteome</keyword>
<accession>A0A5J4FZJ1</accession>
<feature type="transmembrane region" description="Helical" evidence="1">
    <location>
        <begin position="20"/>
        <end position="37"/>
    </location>
</feature>
<reference evidence="2 3" key="1">
    <citation type="submission" date="2019-08" db="EMBL/GenBank/DDBJ databases">
        <title>Ulvibacter marinistellae sp. nov., isolated from a starfish, Patiria pectinifera.</title>
        <authorList>
            <person name="Kawano K."/>
            <person name="Ushijima N."/>
            <person name="Kihara M."/>
            <person name="Itoh H."/>
        </authorList>
    </citation>
    <scope>NUCLEOTIDE SEQUENCE [LARGE SCALE GENOMIC DNA]</scope>
    <source>
        <strain evidence="2 3">KK4</strain>
    </source>
</reference>
<dbReference type="Pfam" id="PF13795">
    <property type="entry name" value="HupE_UreJ_2"/>
    <property type="match status" value="1"/>
</dbReference>
<feature type="transmembrane region" description="Helical" evidence="1">
    <location>
        <begin position="136"/>
        <end position="160"/>
    </location>
</feature>
<evidence type="ECO:0000313" key="2">
    <source>
        <dbReference type="EMBL" id="GEQ85131.1"/>
    </source>
</evidence>
<proteinExistence type="predicted"/>
<dbReference type="EMBL" id="BKCF01000001">
    <property type="protein sequence ID" value="GEQ85131.1"/>
    <property type="molecule type" value="Genomic_DNA"/>
</dbReference>
<gene>
    <name evidence="2" type="ORF">ULMS_06390</name>
</gene>
<feature type="transmembrane region" description="Helical" evidence="1">
    <location>
        <begin position="101"/>
        <end position="124"/>
    </location>
</feature>
<keyword evidence="1" id="KW-0472">Membrane</keyword>
<comment type="caution">
    <text evidence="2">The sequence shown here is derived from an EMBL/GenBank/DDBJ whole genome shotgun (WGS) entry which is preliminary data.</text>
</comment>
<feature type="transmembrane region" description="Helical" evidence="1">
    <location>
        <begin position="70"/>
        <end position="89"/>
    </location>
</feature>
<keyword evidence="1" id="KW-0812">Transmembrane</keyword>
<evidence type="ECO:0000313" key="3">
    <source>
        <dbReference type="Proteomes" id="UP000326994"/>
    </source>
</evidence>
<keyword evidence="1" id="KW-1133">Transmembrane helix</keyword>
<name>A0A5J4FZJ1_9FLAO</name>
<dbReference type="InterPro" id="IPR032809">
    <property type="entry name" value="Put_HupE_UreJ"/>
</dbReference>